<evidence type="ECO:0000259" key="6">
    <source>
        <dbReference type="Pfam" id="PF19308"/>
    </source>
</evidence>
<evidence type="ECO:0000259" key="5">
    <source>
        <dbReference type="Pfam" id="PF10040"/>
    </source>
</evidence>
<dbReference type="GO" id="GO:0051607">
    <property type="term" value="P:defense response to virus"/>
    <property type="evidence" value="ECO:0007669"/>
    <property type="project" value="UniProtKB-KW"/>
</dbReference>
<keyword evidence="4" id="KW-0051">Antiviral defense</keyword>
<dbReference type="EMBL" id="FRDJ01000010">
    <property type="protein sequence ID" value="SHN66539.1"/>
    <property type="molecule type" value="Genomic_DNA"/>
</dbReference>
<proteinExistence type="predicted"/>
<gene>
    <name evidence="7" type="ORF">SAMN02745226_01648</name>
</gene>
<evidence type="ECO:0000313" key="7">
    <source>
        <dbReference type="EMBL" id="SHN66539.1"/>
    </source>
</evidence>
<dbReference type="AlphaFoldDB" id="A0A1M7T752"/>
<evidence type="ECO:0000256" key="4">
    <source>
        <dbReference type="ARBA" id="ARBA00023118"/>
    </source>
</evidence>
<organism evidence="7 8">
    <name type="scientific">Fervidobacterium gondwanense DSM 13020</name>
    <dbReference type="NCBI Taxonomy" id="1121883"/>
    <lineage>
        <taxon>Bacteria</taxon>
        <taxon>Thermotogati</taxon>
        <taxon>Thermotogota</taxon>
        <taxon>Thermotogae</taxon>
        <taxon>Thermotogales</taxon>
        <taxon>Fervidobacteriaceae</taxon>
        <taxon>Fervidobacterium</taxon>
    </lineage>
</organism>
<evidence type="ECO:0000313" key="8">
    <source>
        <dbReference type="Proteomes" id="UP000184207"/>
    </source>
</evidence>
<evidence type="ECO:0000256" key="3">
    <source>
        <dbReference type="ARBA" id="ARBA00022801"/>
    </source>
</evidence>
<sequence>MFYSLLLNVKAENDGIIEYYPGRKIHGWFFSVLRSADERISNVMHSNISDKSFTVSSFLGKNVSRPLEVKQGEVYSIRITLLEDSLFELFSNKVFESTLKDQNARFGNVTFKVLNLSVGQSNKWSGFTTEEELFNKDNTQAVVKLKFYTPTLFRIGDLHLREPDPEKVYTSLIRKFNKYSKVKLDENLVGKFKDIKILEKDTILKRVNFGEFYLQGFVGTVTFEVPYEDKLVEAVNVLSNFAFYSGVGYKSTMGLGQCKREEL</sequence>
<keyword evidence="2" id="KW-0255">Endonuclease</keyword>
<dbReference type="InterPro" id="IPR019267">
    <property type="entry name" value="CRISPR-assoc_Cas6_C"/>
</dbReference>
<dbReference type="InterPro" id="IPR010156">
    <property type="entry name" value="CRISPR-assoc_prot_Cas6"/>
</dbReference>
<keyword evidence="8" id="KW-1185">Reference proteome</keyword>
<dbReference type="Pfam" id="PF19308">
    <property type="entry name" value="CRISPR_Cas6_N"/>
    <property type="match status" value="1"/>
</dbReference>
<feature type="domain" description="CRISPR-associated protein Cas6-like N-terminal" evidence="6">
    <location>
        <begin position="1"/>
        <end position="134"/>
    </location>
</feature>
<reference evidence="8" key="1">
    <citation type="submission" date="2016-12" db="EMBL/GenBank/DDBJ databases">
        <authorList>
            <person name="Varghese N."/>
            <person name="Submissions S."/>
        </authorList>
    </citation>
    <scope>NUCLEOTIDE SEQUENCE [LARGE SCALE GENOMIC DNA]</scope>
    <source>
        <strain evidence="8">DSM 13020</strain>
    </source>
</reference>
<feature type="domain" description="CRISPR-associated protein Cas6 C-terminal" evidence="5">
    <location>
        <begin position="145"/>
        <end position="257"/>
    </location>
</feature>
<keyword evidence="1" id="KW-0540">Nuclease</keyword>
<dbReference type="RefSeq" id="WP_072760347.1">
    <property type="nucleotide sequence ID" value="NZ_FRDJ01000010.1"/>
</dbReference>
<evidence type="ECO:0000256" key="1">
    <source>
        <dbReference type="ARBA" id="ARBA00022722"/>
    </source>
</evidence>
<dbReference type="CDD" id="cd21141">
    <property type="entry name" value="Cas6_III-like"/>
    <property type="match status" value="1"/>
</dbReference>
<dbReference type="NCBIfam" id="TIGR01877">
    <property type="entry name" value="cas_cas6"/>
    <property type="match status" value="1"/>
</dbReference>
<dbReference type="InterPro" id="IPR045747">
    <property type="entry name" value="CRISPR-assoc_prot_Cas6_N_sf"/>
</dbReference>
<dbReference type="Pfam" id="PF10040">
    <property type="entry name" value="CRISPR_Cas6"/>
    <property type="match status" value="1"/>
</dbReference>
<dbReference type="InterPro" id="IPR045648">
    <property type="entry name" value="CRISPR-assoc_Cas6-like_N"/>
</dbReference>
<keyword evidence="3" id="KW-0378">Hydrolase</keyword>
<evidence type="ECO:0000256" key="2">
    <source>
        <dbReference type="ARBA" id="ARBA00022759"/>
    </source>
</evidence>
<dbReference type="Gene3D" id="3.30.70.1900">
    <property type="match status" value="1"/>
</dbReference>
<dbReference type="GO" id="GO:0016788">
    <property type="term" value="F:hydrolase activity, acting on ester bonds"/>
    <property type="evidence" value="ECO:0007669"/>
    <property type="project" value="InterPro"/>
</dbReference>
<dbReference type="Proteomes" id="UP000184207">
    <property type="component" value="Unassembled WGS sequence"/>
</dbReference>
<accession>A0A1M7T752</accession>
<protein>
    <submittedName>
        <fullName evidence="7">CRISPR-associated endoribonuclease Cas6</fullName>
    </submittedName>
</protein>
<dbReference type="Gene3D" id="3.30.70.1890">
    <property type="match status" value="1"/>
</dbReference>
<dbReference type="GO" id="GO:0004519">
    <property type="term" value="F:endonuclease activity"/>
    <property type="evidence" value="ECO:0007669"/>
    <property type="project" value="UniProtKB-KW"/>
</dbReference>
<name>A0A1M7T752_FERGO</name>
<dbReference type="STRING" id="1121883.SAMN02745226_01648"/>